<dbReference type="AlphaFoldDB" id="F4MLV5"/>
<evidence type="ECO:0000256" key="4">
    <source>
        <dbReference type="ARBA" id="ARBA00022989"/>
    </source>
</evidence>
<dbReference type="PANTHER" id="PTHR33529:SF8">
    <property type="entry name" value="PERMEASE, YJGP_YJGQ FAMILY"/>
    <property type="match status" value="1"/>
</dbReference>
<evidence type="ECO:0000256" key="5">
    <source>
        <dbReference type="ARBA" id="ARBA00023136"/>
    </source>
</evidence>
<dbReference type="EMBL" id="FQ032808">
    <property type="protein sequence ID" value="CBL87118.1"/>
    <property type="molecule type" value="Genomic_DNA"/>
</dbReference>
<feature type="transmembrane region" description="Helical" evidence="6">
    <location>
        <begin position="12"/>
        <end position="33"/>
    </location>
</feature>
<proteinExistence type="predicted"/>
<organism evidence="7">
    <name type="scientific">uncultured Flavobacteriia bacterium</name>
    <dbReference type="NCBI Taxonomy" id="212695"/>
    <lineage>
        <taxon>Bacteria</taxon>
        <taxon>Pseudomonadati</taxon>
        <taxon>Bacteroidota</taxon>
        <taxon>Flavobacteriia</taxon>
        <taxon>environmental samples</taxon>
    </lineage>
</organism>
<keyword evidence="5 6" id="KW-0472">Membrane</keyword>
<feature type="transmembrane region" description="Helical" evidence="6">
    <location>
        <begin position="104"/>
        <end position="123"/>
    </location>
</feature>
<dbReference type="Pfam" id="PF03739">
    <property type="entry name" value="LptF_LptG"/>
    <property type="match status" value="1"/>
</dbReference>
<gene>
    <name evidence="7" type="ORF">S3_816_0020</name>
</gene>
<protein>
    <submittedName>
        <fullName evidence="7">Predicted permease YjgP/YjgQ, transmembrane</fullName>
    </submittedName>
</protein>
<evidence type="ECO:0000313" key="7">
    <source>
        <dbReference type="EMBL" id="CBL87118.1"/>
    </source>
</evidence>
<reference evidence="7" key="1">
    <citation type="submission" date="2010-05" db="EMBL/GenBank/DDBJ databases">
        <authorList>
            <person name="Genoscope - CEA"/>
        </authorList>
    </citation>
    <scope>NUCLEOTIDE SEQUENCE</scope>
</reference>
<keyword evidence="4 6" id="KW-1133">Transmembrane helix</keyword>
<reference evidence="7" key="2">
    <citation type="journal article" date="2012" name="Environ. Microbiol.">
        <title>Genomic content of uncultured Bacteroidetes from contrasting oceanic provinces in the North Atlantic Ocean.</title>
        <authorList>
            <person name="Gomez-Pereira P.R."/>
            <person name="Schuler M."/>
            <person name="Fuchs B.M."/>
            <person name="Bennke C."/>
            <person name="Teeling H."/>
            <person name="Waldmann J."/>
            <person name="Richter M."/>
            <person name="Barbe V."/>
            <person name="Bataille E."/>
            <person name="Glockner F.O."/>
            <person name="Amann R."/>
        </authorList>
    </citation>
    <scope>NUCLEOTIDE SEQUENCE</scope>
</reference>
<feature type="transmembrane region" description="Helical" evidence="6">
    <location>
        <begin position="336"/>
        <end position="355"/>
    </location>
</feature>
<dbReference type="InterPro" id="IPR005495">
    <property type="entry name" value="LptG/LptF_permease"/>
</dbReference>
<evidence type="ECO:0000256" key="3">
    <source>
        <dbReference type="ARBA" id="ARBA00022692"/>
    </source>
</evidence>
<comment type="subcellular location">
    <subcellularLocation>
        <location evidence="1">Cell membrane</location>
        <topology evidence="1">Multi-pass membrane protein</topology>
    </subcellularLocation>
</comment>
<dbReference type="GO" id="GO:0015920">
    <property type="term" value="P:lipopolysaccharide transport"/>
    <property type="evidence" value="ECO:0007669"/>
    <property type="project" value="TreeGrafter"/>
</dbReference>
<name>F4MLV5_9BACT</name>
<dbReference type="GO" id="GO:0043190">
    <property type="term" value="C:ATP-binding cassette (ABC) transporter complex"/>
    <property type="evidence" value="ECO:0007669"/>
    <property type="project" value="TreeGrafter"/>
</dbReference>
<accession>F4MLV5</accession>
<keyword evidence="3 6" id="KW-0812">Transmembrane</keyword>
<feature type="transmembrane region" description="Helical" evidence="6">
    <location>
        <begin position="53"/>
        <end position="77"/>
    </location>
</feature>
<sequence>MNRLDRYIFFRFLGSFFLFLGLVMMIAVVFDISQKVDNFINKNADISTIIIDYYVNFLAFYGTTFSSLIVFLSTIFVTGRMARDSEIVAALTGGVSFPRLIKPFLLGALVLFIGNSTLSHFVIPKTNIARIHFEDTYVQDKIIKRPINIHRQVLPDHYIYIETWSPERLGGYHFSYERFENDRMIEKLMADFVRYDTSQKQWQVDNWTLRTWLKSGEMKLESGRRLDTSFAFDPTTISPDLRSTSTMTSPQLLKYLKKERISGSEAITSHEMEWHKRIAYPFSVFILVFIAVVLSSEKRRGGIGGQIAIGLLIAVIYIFFMQLGGVLVSIPIFSAFMAIWLPNFLFTILGFVLYIRAAK</sequence>
<evidence type="ECO:0000256" key="6">
    <source>
        <dbReference type="SAM" id="Phobius"/>
    </source>
</evidence>
<evidence type="ECO:0000256" key="2">
    <source>
        <dbReference type="ARBA" id="ARBA00022475"/>
    </source>
</evidence>
<keyword evidence="2" id="KW-1003">Cell membrane</keyword>
<feature type="transmembrane region" description="Helical" evidence="6">
    <location>
        <begin position="307"/>
        <end position="330"/>
    </location>
</feature>
<dbReference type="PANTHER" id="PTHR33529">
    <property type="entry name" value="SLR0882 PROTEIN-RELATED"/>
    <property type="match status" value="1"/>
</dbReference>
<evidence type="ECO:0000256" key="1">
    <source>
        <dbReference type="ARBA" id="ARBA00004651"/>
    </source>
</evidence>
<feature type="transmembrane region" description="Helical" evidence="6">
    <location>
        <begin position="278"/>
        <end position="295"/>
    </location>
</feature>